<gene>
    <name evidence="1" type="ORF">VSP9026_00383</name>
</gene>
<evidence type="ECO:0000313" key="2">
    <source>
        <dbReference type="Proteomes" id="UP000184774"/>
    </source>
</evidence>
<dbReference type="Proteomes" id="UP000184774">
    <property type="component" value="Unassembled WGS sequence"/>
</dbReference>
<proteinExistence type="predicted"/>
<name>A0A1N6LZZ1_9VIBR</name>
<evidence type="ECO:0000313" key="1">
    <source>
        <dbReference type="EMBL" id="SIO92763.1"/>
    </source>
</evidence>
<reference evidence="1 2" key="1">
    <citation type="submission" date="2016-12" db="EMBL/GenBank/DDBJ databases">
        <authorList>
            <person name="Song W.-J."/>
            <person name="Kurnit D.M."/>
        </authorList>
    </citation>
    <scope>NUCLEOTIDE SEQUENCE [LARGE SCALE GENOMIC DNA]</scope>
    <source>
        <strain evidence="1 2">CECT 9026</strain>
    </source>
</reference>
<dbReference type="OrthoDB" id="9933723at2"/>
<accession>A0A1N6LZZ1</accession>
<dbReference type="AlphaFoldDB" id="A0A1N6LZZ1"/>
<sequence>MAIKIITENSYILVKTFAKAPESADLEIKLLDGTVVKADTMLEITSVDSLFNSLGLPKDSITNEQFLALAEKVITQGNDVNEQSLLKWANNSAIFATLVGSEPLTLLVSALVGVASLGCKGIDKLKSLVNRKDM</sequence>
<protein>
    <submittedName>
        <fullName evidence="1">Uncharacterized protein</fullName>
    </submittedName>
</protein>
<organism evidence="1 2">
    <name type="scientific">Vibrio spartinae</name>
    <dbReference type="NCBI Taxonomy" id="1918945"/>
    <lineage>
        <taxon>Bacteria</taxon>
        <taxon>Pseudomonadati</taxon>
        <taxon>Pseudomonadota</taxon>
        <taxon>Gammaproteobacteria</taxon>
        <taxon>Vibrionales</taxon>
        <taxon>Vibrionaceae</taxon>
        <taxon>Vibrio</taxon>
    </lineage>
</organism>
<dbReference type="EMBL" id="FSSB01000005">
    <property type="protein sequence ID" value="SIO92763.1"/>
    <property type="molecule type" value="Genomic_DNA"/>
</dbReference>
<dbReference type="RefSeq" id="WP_074371393.1">
    <property type="nucleotide sequence ID" value="NZ_AP024907.1"/>
</dbReference>